<dbReference type="AlphaFoldDB" id="A0A3B0TLR6"/>
<gene>
    <name evidence="2" type="ORF">MNBD_BACTEROID05-722</name>
</gene>
<reference evidence="2" key="1">
    <citation type="submission" date="2018-06" db="EMBL/GenBank/DDBJ databases">
        <authorList>
            <person name="Zhirakovskaya E."/>
        </authorList>
    </citation>
    <scope>NUCLEOTIDE SEQUENCE</scope>
</reference>
<dbReference type="InterPro" id="IPR052991">
    <property type="entry name" value="Non-func_TypeII_TA_Antitoxin"/>
</dbReference>
<organism evidence="2">
    <name type="scientific">hydrothermal vent metagenome</name>
    <dbReference type="NCBI Taxonomy" id="652676"/>
    <lineage>
        <taxon>unclassified sequences</taxon>
        <taxon>metagenomes</taxon>
        <taxon>ecological metagenomes</taxon>
    </lineage>
</organism>
<dbReference type="EMBL" id="UOEN01000211">
    <property type="protein sequence ID" value="VAW14307.1"/>
    <property type="molecule type" value="Genomic_DNA"/>
</dbReference>
<evidence type="ECO:0000259" key="1">
    <source>
        <dbReference type="Pfam" id="PF01402"/>
    </source>
</evidence>
<accession>A0A3B0TLR6</accession>
<evidence type="ECO:0000313" key="2">
    <source>
        <dbReference type="EMBL" id="VAW14307.1"/>
    </source>
</evidence>
<dbReference type="SUPFAM" id="SSF47598">
    <property type="entry name" value="Ribbon-helix-helix"/>
    <property type="match status" value="1"/>
</dbReference>
<feature type="domain" description="Ribbon-helix-helix protein CopG" evidence="1">
    <location>
        <begin position="3"/>
        <end position="43"/>
    </location>
</feature>
<dbReference type="GO" id="GO:0006355">
    <property type="term" value="P:regulation of DNA-templated transcription"/>
    <property type="evidence" value="ECO:0007669"/>
    <property type="project" value="InterPro"/>
</dbReference>
<dbReference type="InterPro" id="IPR002145">
    <property type="entry name" value="CopG"/>
</dbReference>
<dbReference type="CDD" id="cd22233">
    <property type="entry name" value="RHH_CopAso-like"/>
    <property type="match status" value="1"/>
</dbReference>
<protein>
    <recommendedName>
        <fullName evidence="1">Ribbon-helix-helix protein CopG domain-containing protein</fullName>
    </recommendedName>
</protein>
<dbReference type="InterPro" id="IPR010985">
    <property type="entry name" value="Ribbon_hlx_hlx"/>
</dbReference>
<dbReference type="Gene3D" id="1.10.1220.10">
    <property type="entry name" value="Met repressor-like"/>
    <property type="match status" value="1"/>
</dbReference>
<name>A0A3B0TLR6_9ZZZZ</name>
<dbReference type="InterPro" id="IPR013321">
    <property type="entry name" value="Arc_rbn_hlx_hlx"/>
</dbReference>
<dbReference type="PANTHER" id="PTHR40688">
    <property type="match status" value="1"/>
</dbReference>
<proteinExistence type="predicted"/>
<sequence length="89" mass="10258">MSKTVSIRLEDEVILDLDKLSKITERSKAWLMGKAVEQYIENESWQIKSIEKTLHKVKSGQAKFANHDAVSQWLNSWGTDNELQPPQCK</sequence>
<dbReference type="PANTHER" id="PTHR40688:SF2">
    <property type="entry name" value="RIBBON-HELIX-HELIX PROTEIN COPG DOMAIN-CONTAINING PROTEIN"/>
    <property type="match status" value="1"/>
</dbReference>
<dbReference type="Pfam" id="PF01402">
    <property type="entry name" value="RHH_1"/>
    <property type="match status" value="1"/>
</dbReference>